<gene>
    <name evidence="3" type="ORF">EFW17_19175</name>
</gene>
<dbReference type="AlphaFoldDB" id="A0A3N0E3Q8"/>
<evidence type="ECO:0000256" key="1">
    <source>
        <dbReference type="SAM" id="MobiDB-lite"/>
    </source>
</evidence>
<accession>A0A3N0E3Q8</accession>
<feature type="region of interest" description="Disordered" evidence="1">
    <location>
        <begin position="308"/>
        <end position="327"/>
    </location>
</feature>
<comment type="caution">
    <text evidence="3">The sequence shown here is derived from an EMBL/GenBank/DDBJ whole genome shotgun (WGS) entry which is preliminary data.</text>
</comment>
<evidence type="ECO:0000256" key="2">
    <source>
        <dbReference type="SAM" id="Phobius"/>
    </source>
</evidence>
<name>A0A3N0E3Q8_9ACTN</name>
<reference evidence="3 4" key="1">
    <citation type="submission" date="2018-11" db="EMBL/GenBank/DDBJ databases">
        <title>The genome draft of YIM 96095.</title>
        <authorList>
            <person name="Tang S.-K."/>
            <person name="Chunyu W.-X."/>
            <person name="Feng Y.-Z."/>
        </authorList>
    </citation>
    <scope>NUCLEOTIDE SEQUENCE [LARGE SCALE GENOMIC DNA]</scope>
    <source>
        <strain evidence="3 4">YIM 96095</strain>
    </source>
</reference>
<evidence type="ECO:0000313" key="3">
    <source>
        <dbReference type="EMBL" id="RNL82433.1"/>
    </source>
</evidence>
<evidence type="ECO:0008006" key="5">
    <source>
        <dbReference type="Google" id="ProtNLM"/>
    </source>
</evidence>
<proteinExistence type="predicted"/>
<feature type="compositionally biased region" description="Polar residues" evidence="1">
    <location>
        <begin position="308"/>
        <end position="320"/>
    </location>
</feature>
<organism evidence="3 4">
    <name type="scientific">Halostreptopolyspora alba</name>
    <dbReference type="NCBI Taxonomy" id="2487137"/>
    <lineage>
        <taxon>Bacteria</taxon>
        <taxon>Bacillati</taxon>
        <taxon>Actinomycetota</taxon>
        <taxon>Actinomycetes</taxon>
        <taxon>Streptosporangiales</taxon>
        <taxon>Nocardiopsidaceae</taxon>
        <taxon>Halostreptopolyspora</taxon>
    </lineage>
</organism>
<keyword evidence="2" id="KW-0472">Membrane</keyword>
<keyword evidence="2" id="KW-0812">Transmembrane</keyword>
<dbReference type="Proteomes" id="UP000269198">
    <property type="component" value="Unassembled WGS sequence"/>
</dbReference>
<dbReference type="EMBL" id="RJMB01000023">
    <property type="protein sequence ID" value="RNL82433.1"/>
    <property type="molecule type" value="Genomic_DNA"/>
</dbReference>
<sequence>MGAVLAEIGKKLAERWLTLLLLPGALYLATVATAVTLGHGRALDLAYLVERASTWAGHPTTTTPAGQVLVMGAVLAAAGAAGLAGQGLGSVVERVWLASEWYAWPEPARWVAARMVARRARRWRSASDHWRGTREEAARARARGERVDPTKRYAARARMLRIAAAEPTRPTWCGDRLNAATLHLEHGFGIDVAVVWPHLWLLLPGDARDEVIAAREALARSTTLTAWSLLSLPLTALWWPAALVSLVLAWAGHRGTRFACDAYATVLEAVIRLHITDLARRTGVVESGVFDADTGYELTRLLRGETSPTVLPSEANTGTNPGAAGDS</sequence>
<dbReference type="OrthoDB" id="529448at2"/>
<keyword evidence="4" id="KW-1185">Reference proteome</keyword>
<protein>
    <recommendedName>
        <fullName evidence="5">Vegetative cell wall protein gp1</fullName>
    </recommendedName>
</protein>
<dbReference type="RefSeq" id="WP_123202805.1">
    <property type="nucleotide sequence ID" value="NZ_RJMB01000023.1"/>
</dbReference>
<evidence type="ECO:0000313" key="4">
    <source>
        <dbReference type="Proteomes" id="UP000269198"/>
    </source>
</evidence>
<keyword evidence="2" id="KW-1133">Transmembrane helix</keyword>
<feature type="transmembrane region" description="Helical" evidence="2">
    <location>
        <begin position="226"/>
        <end position="251"/>
    </location>
</feature>